<keyword evidence="4" id="KW-0138">CF(0)</keyword>
<keyword evidence="8" id="KW-0406">Ion transport</keyword>
<keyword evidence="7 12" id="KW-1133">Transmembrane helix</keyword>
<evidence type="ECO:0000256" key="8">
    <source>
        <dbReference type="ARBA" id="ARBA00023065"/>
    </source>
</evidence>
<dbReference type="PANTHER" id="PTHR11410:SF0">
    <property type="entry name" value="ATP SYNTHASE SUBUNIT A"/>
    <property type="match status" value="1"/>
</dbReference>
<protein>
    <recommendedName>
        <fullName evidence="11">ATP synthase subunit a</fullName>
    </recommendedName>
</protein>
<dbReference type="PRINTS" id="PR00123">
    <property type="entry name" value="ATPASEA"/>
</dbReference>
<dbReference type="HAMAP" id="MF_01393">
    <property type="entry name" value="ATP_synth_a_bact"/>
    <property type="match status" value="1"/>
</dbReference>
<reference evidence="13" key="1">
    <citation type="submission" date="2017-03" db="EMBL/GenBank/DDBJ databases">
        <title>Protostelium mycophagum mitochondrial genome.</title>
        <authorList>
            <person name="Gloeckner G."/>
        </authorList>
    </citation>
    <scope>NUCLEOTIDE SEQUENCE</scope>
</reference>
<dbReference type="CDD" id="cd00310">
    <property type="entry name" value="ATP-synt_Fo_a_6"/>
    <property type="match status" value="1"/>
</dbReference>
<feature type="transmembrane region" description="Helical" evidence="12">
    <location>
        <begin position="24"/>
        <end position="49"/>
    </location>
</feature>
<geneLocation type="mitochondrion" evidence="13"/>
<keyword evidence="10" id="KW-0066">ATP synthesis</keyword>
<proteinExistence type="inferred from homology"/>
<dbReference type="SUPFAM" id="SSF81336">
    <property type="entry name" value="F1F0 ATP synthase subunit A"/>
    <property type="match status" value="1"/>
</dbReference>
<dbReference type="EMBL" id="KY775056">
    <property type="protein sequence ID" value="ATE46689.1"/>
    <property type="molecule type" value="Genomic_DNA"/>
</dbReference>
<dbReference type="InterPro" id="IPR045083">
    <property type="entry name" value="ATP_synth_F0_asu_bact/mt"/>
</dbReference>
<dbReference type="Pfam" id="PF00119">
    <property type="entry name" value="ATP-synt_A"/>
    <property type="match status" value="1"/>
</dbReference>
<feature type="transmembrane region" description="Helical" evidence="12">
    <location>
        <begin position="143"/>
        <end position="170"/>
    </location>
</feature>
<accession>A0A290YM08</accession>
<gene>
    <name evidence="13" type="primary">atp6</name>
</gene>
<evidence type="ECO:0000256" key="9">
    <source>
        <dbReference type="ARBA" id="ARBA00023136"/>
    </source>
</evidence>
<feature type="transmembrane region" description="Helical" evidence="12">
    <location>
        <begin position="87"/>
        <end position="107"/>
    </location>
</feature>
<evidence type="ECO:0000256" key="4">
    <source>
        <dbReference type="ARBA" id="ARBA00022547"/>
    </source>
</evidence>
<evidence type="ECO:0000256" key="3">
    <source>
        <dbReference type="ARBA" id="ARBA00022448"/>
    </source>
</evidence>
<keyword evidence="13" id="KW-0496">Mitochondrion</keyword>
<evidence type="ECO:0000256" key="11">
    <source>
        <dbReference type="RuleBase" id="RU004450"/>
    </source>
</evidence>
<feature type="transmembrane region" description="Helical" evidence="12">
    <location>
        <begin position="190"/>
        <end position="215"/>
    </location>
</feature>
<name>A0A290YM08_9EUKA</name>
<organism evidence="13">
    <name type="scientific">Protostelium mycophagum</name>
    <dbReference type="NCBI Taxonomy" id="472931"/>
    <lineage>
        <taxon>Eukaryota</taxon>
        <taxon>Amoebozoa</taxon>
        <taxon>Evosea</taxon>
        <taxon>Variosea</taxon>
        <taxon>Protosteliida</taxon>
        <taxon>Protosteliaceae</taxon>
        <taxon>Protostelium</taxon>
    </lineage>
</organism>
<dbReference type="InterPro" id="IPR035908">
    <property type="entry name" value="F0_ATP_A_sf"/>
</dbReference>
<evidence type="ECO:0000256" key="2">
    <source>
        <dbReference type="ARBA" id="ARBA00006810"/>
    </source>
</evidence>
<comment type="subcellular location">
    <subcellularLocation>
        <location evidence="1">Membrane</location>
        <topology evidence="1">Multi-pass membrane protein</topology>
    </subcellularLocation>
    <subcellularLocation>
        <location evidence="11">Mitochondrion inner membrane</location>
        <topology evidence="11">Multi-pass membrane protein</topology>
    </subcellularLocation>
</comment>
<dbReference type="GO" id="GO:0005743">
    <property type="term" value="C:mitochondrial inner membrane"/>
    <property type="evidence" value="ECO:0007669"/>
    <property type="project" value="UniProtKB-SubCell"/>
</dbReference>
<evidence type="ECO:0000256" key="7">
    <source>
        <dbReference type="ARBA" id="ARBA00022989"/>
    </source>
</evidence>
<evidence type="ECO:0000313" key="13">
    <source>
        <dbReference type="EMBL" id="ATE46689.1"/>
    </source>
</evidence>
<keyword evidence="5 12" id="KW-0812">Transmembrane</keyword>
<dbReference type="AlphaFoldDB" id="A0A290YM08"/>
<evidence type="ECO:0000256" key="12">
    <source>
        <dbReference type="SAM" id="Phobius"/>
    </source>
</evidence>
<dbReference type="PANTHER" id="PTHR11410">
    <property type="entry name" value="ATP SYNTHASE SUBUNIT A"/>
    <property type="match status" value="1"/>
</dbReference>
<comment type="similarity">
    <text evidence="2">Belongs to the ATPase A chain family.</text>
</comment>
<evidence type="ECO:0000256" key="10">
    <source>
        <dbReference type="ARBA" id="ARBA00023310"/>
    </source>
</evidence>
<evidence type="ECO:0000256" key="6">
    <source>
        <dbReference type="ARBA" id="ARBA00022781"/>
    </source>
</evidence>
<feature type="transmembrane region" description="Helical" evidence="12">
    <location>
        <begin position="113"/>
        <end position="136"/>
    </location>
</feature>
<evidence type="ECO:0000256" key="1">
    <source>
        <dbReference type="ARBA" id="ARBA00004141"/>
    </source>
</evidence>
<feature type="transmembrane region" description="Helical" evidence="12">
    <location>
        <begin position="222"/>
        <end position="239"/>
    </location>
</feature>
<sequence length="246" mass="26820">MFSPLEQFENHYLLSLNLVGDSGFGTLTTVSVVSLFNTILLLGVVWLGFSNPKVLLDNRAGVQTVVEAWWTTLAGVIRQQLGQEQRFTALFVWLFGWLALNNLVGLVPFNFTVTSHLCVTLFLALGFNLGFFFWGVWAHGVRFFGLFVPSGAPVFLLPLIVVIEVVSYLIRPISLALRLFANMMAGHTLVHIILGFAAGASTLGVALASVGIFAVTLLEAGIAVLQAYVFVVLCCIYTRDALEPGH</sequence>
<keyword evidence="6" id="KW-0375">Hydrogen ion transport</keyword>
<dbReference type="InterPro" id="IPR000568">
    <property type="entry name" value="ATP_synth_F0_asu"/>
</dbReference>
<keyword evidence="9 12" id="KW-0472">Membrane</keyword>
<dbReference type="GO" id="GO:0045259">
    <property type="term" value="C:proton-transporting ATP synthase complex"/>
    <property type="evidence" value="ECO:0007669"/>
    <property type="project" value="UniProtKB-KW"/>
</dbReference>
<dbReference type="GO" id="GO:0046933">
    <property type="term" value="F:proton-transporting ATP synthase activity, rotational mechanism"/>
    <property type="evidence" value="ECO:0007669"/>
    <property type="project" value="TreeGrafter"/>
</dbReference>
<dbReference type="InterPro" id="IPR023011">
    <property type="entry name" value="ATP_synth_F0_asu_AS"/>
</dbReference>
<dbReference type="Gene3D" id="1.20.120.220">
    <property type="entry name" value="ATP synthase, F0 complex, subunit A"/>
    <property type="match status" value="1"/>
</dbReference>
<dbReference type="PROSITE" id="PS00449">
    <property type="entry name" value="ATPASE_A"/>
    <property type="match status" value="1"/>
</dbReference>
<evidence type="ECO:0000256" key="5">
    <source>
        <dbReference type="ARBA" id="ARBA00022692"/>
    </source>
</evidence>
<keyword evidence="3" id="KW-0813">Transport</keyword>
<dbReference type="NCBIfam" id="TIGR01131">
    <property type="entry name" value="ATP_synt_6_or_A"/>
    <property type="match status" value="1"/>
</dbReference>